<evidence type="ECO:0000313" key="3">
    <source>
        <dbReference type="EMBL" id="ARS34085.1"/>
    </source>
</evidence>
<dbReference type="OrthoDB" id="9815644at2"/>
<dbReference type="Gene3D" id="3.40.50.150">
    <property type="entry name" value="Vaccinia Virus protein VP39"/>
    <property type="match status" value="1"/>
</dbReference>
<dbReference type="GO" id="GO:0008168">
    <property type="term" value="F:methyltransferase activity"/>
    <property type="evidence" value="ECO:0007669"/>
    <property type="project" value="UniProtKB-KW"/>
</dbReference>
<dbReference type="Gene3D" id="6.20.50.110">
    <property type="entry name" value="Methyltransferase, zinc-binding domain"/>
    <property type="match status" value="1"/>
</dbReference>
<name>A0A1X9YMI1_9BACT</name>
<dbReference type="Gene3D" id="6.10.250.3100">
    <property type="match status" value="1"/>
</dbReference>
<organism evidence="3 4">
    <name type="scientific">Pontibacter actiniarum</name>
    <dbReference type="NCBI Taxonomy" id="323450"/>
    <lineage>
        <taxon>Bacteria</taxon>
        <taxon>Pseudomonadati</taxon>
        <taxon>Bacteroidota</taxon>
        <taxon>Cytophagia</taxon>
        <taxon>Cytophagales</taxon>
        <taxon>Hymenobacteraceae</taxon>
        <taxon>Pontibacter</taxon>
    </lineage>
</organism>
<protein>
    <submittedName>
        <fullName evidence="3">SAM-dependent methyltransferase</fullName>
    </submittedName>
</protein>
<dbReference type="AlphaFoldDB" id="A0A1X9YMI1"/>
<evidence type="ECO:0000259" key="1">
    <source>
        <dbReference type="Pfam" id="PF08421"/>
    </source>
</evidence>
<dbReference type="GO" id="GO:0032259">
    <property type="term" value="P:methylation"/>
    <property type="evidence" value="ECO:0007669"/>
    <property type="project" value="UniProtKB-KW"/>
</dbReference>
<dbReference type="InterPro" id="IPR029063">
    <property type="entry name" value="SAM-dependent_MTases_sf"/>
</dbReference>
<reference evidence="4" key="1">
    <citation type="submission" date="2017-05" db="EMBL/GenBank/DDBJ databases">
        <authorList>
            <person name="Ray J."/>
            <person name="Price M."/>
            <person name="Deutschbauer A."/>
        </authorList>
    </citation>
    <scope>NUCLEOTIDE SEQUENCE [LARGE SCALE GENOMIC DNA]</scope>
    <source>
        <strain evidence="4">DSM 19842</strain>
    </source>
</reference>
<dbReference type="STRING" id="709015.GCA_000472485_04330"/>
<keyword evidence="3" id="KW-0489">Methyltransferase</keyword>
<feature type="domain" description="Methyltransferase putative zinc binding" evidence="1">
    <location>
        <begin position="3"/>
        <end position="64"/>
    </location>
</feature>
<feature type="domain" description="C-methyltransferase" evidence="2">
    <location>
        <begin position="244"/>
        <end position="404"/>
    </location>
</feature>
<dbReference type="InterPro" id="IPR013691">
    <property type="entry name" value="MeTrfase_14"/>
</dbReference>
<sequence length="418" mass="47696">MNCRFCKEPLYNKFVDLVNCPPSNAFLTYEQLSEPELYFPLTIYACDTCHLVQVDEYKKAKEIFNSEYVYFSSYSKSWVEHARRYVEAMMDRFGYNEESLVIEIASNDGYLLQHFRNNGVPVLGIEPTRNTAEVALEKGIPTITEYFGAGFAHELSIKQQKANLLIGNNVLAHVPDINDFVEGLKVALRKRGVITMEFPHLLRLVEDCQFDTIYHEHFSYLSFTTVKTIFEAHALEMFDVEEVPTHGGSLRIFAKHLKDDTRQISPKVQAMLDKEEAAGIKTSAYYLGFQERVDTSKYELLQFLLDKKKAGKKVIGYGAAAKGNTLLNYAGIKGNDLIEFVVDAAPSKQGKYLPGSHIPVCEEANIREFEPDYIIIFPWNLKEEVMNQLAYVQEWGCTFVTFIPALHVCEPKPQKVNV</sequence>
<dbReference type="EMBL" id="CP021235">
    <property type="protein sequence ID" value="ARS34085.1"/>
    <property type="molecule type" value="Genomic_DNA"/>
</dbReference>
<dbReference type="SUPFAM" id="SSF53335">
    <property type="entry name" value="S-adenosyl-L-methionine-dependent methyltransferases"/>
    <property type="match status" value="1"/>
</dbReference>
<dbReference type="KEGG" id="pact:CA264_00755"/>
<keyword evidence="4" id="KW-1185">Reference proteome</keyword>
<dbReference type="Pfam" id="PF08421">
    <property type="entry name" value="Methyltransf_13"/>
    <property type="match status" value="1"/>
</dbReference>
<dbReference type="PANTHER" id="PTHR43861:SF5">
    <property type="entry name" value="BLL5978 PROTEIN"/>
    <property type="match status" value="1"/>
</dbReference>
<dbReference type="RefSeq" id="WP_025609498.1">
    <property type="nucleotide sequence ID" value="NZ_CP021235.1"/>
</dbReference>
<evidence type="ECO:0000313" key="4">
    <source>
        <dbReference type="Proteomes" id="UP000266292"/>
    </source>
</evidence>
<dbReference type="InterPro" id="IPR013630">
    <property type="entry name" value="Methyltransf_Zn-bd_dom_put"/>
</dbReference>
<dbReference type="PANTHER" id="PTHR43861">
    <property type="entry name" value="TRANS-ACONITATE 2-METHYLTRANSFERASE-RELATED"/>
    <property type="match status" value="1"/>
</dbReference>
<gene>
    <name evidence="3" type="ORF">CA264_00755</name>
</gene>
<dbReference type="InterPro" id="IPR038576">
    <property type="entry name" value="Methyltransf_Zn-bd_dom_put_sf"/>
</dbReference>
<keyword evidence="3" id="KW-0808">Transferase</keyword>
<dbReference type="Proteomes" id="UP000266292">
    <property type="component" value="Chromosome"/>
</dbReference>
<evidence type="ECO:0000259" key="2">
    <source>
        <dbReference type="Pfam" id="PF08484"/>
    </source>
</evidence>
<dbReference type="Pfam" id="PF13489">
    <property type="entry name" value="Methyltransf_23"/>
    <property type="match status" value="1"/>
</dbReference>
<dbReference type="Gene3D" id="3.40.50.720">
    <property type="entry name" value="NAD(P)-binding Rossmann-like Domain"/>
    <property type="match status" value="1"/>
</dbReference>
<proteinExistence type="predicted"/>
<accession>A0A1X9YMI1</accession>
<dbReference type="Pfam" id="PF08484">
    <property type="entry name" value="Methyltransf_14"/>
    <property type="match status" value="1"/>
</dbReference>